<dbReference type="SUPFAM" id="SSF51735">
    <property type="entry name" value="NAD(P)-binding Rossmann-fold domains"/>
    <property type="match status" value="1"/>
</dbReference>
<feature type="transmembrane region" description="Helical" evidence="13">
    <location>
        <begin position="123"/>
        <end position="142"/>
    </location>
</feature>
<dbReference type="Pfam" id="PF15632">
    <property type="entry name" value="ATPgrasp_Ter"/>
    <property type="match status" value="1"/>
</dbReference>
<evidence type="ECO:0000256" key="6">
    <source>
        <dbReference type="ARBA" id="ARBA00022741"/>
    </source>
</evidence>
<dbReference type="PANTHER" id="PTHR43585">
    <property type="entry name" value="FUMIPYRROLE BIOSYNTHESIS PROTEIN C"/>
    <property type="match status" value="1"/>
</dbReference>
<feature type="compositionally biased region" description="Low complexity" evidence="12">
    <location>
        <begin position="896"/>
        <end position="905"/>
    </location>
</feature>
<dbReference type="SUPFAM" id="SSF56059">
    <property type="entry name" value="Glutathione synthetase ATP-binding domain-like"/>
    <property type="match status" value="1"/>
</dbReference>
<keyword evidence="4" id="KW-0645">Protease</keyword>
<dbReference type="PROSITE" id="PS50975">
    <property type="entry name" value="ATP_GRASP"/>
    <property type="match status" value="1"/>
</dbReference>
<keyword evidence="2" id="KW-1003">Cell membrane</keyword>
<evidence type="ECO:0000259" key="14">
    <source>
        <dbReference type="PROSITE" id="PS50975"/>
    </source>
</evidence>
<keyword evidence="6 11" id="KW-0547">Nucleotide-binding</keyword>
<evidence type="ECO:0000256" key="5">
    <source>
        <dbReference type="ARBA" id="ARBA00022692"/>
    </source>
</evidence>
<dbReference type="PANTHER" id="PTHR43585:SF2">
    <property type="entry name" value="ATP-GRASP ENZYME FSQD"/>
    <property type="match status" value="1"/>
</dbReference>
<keyword evidence="16" id="KW-1185">Reference proteome</keyword>
<dbReference type="EMBL" id="BOMG01000065">
    <property type="protein sequence ID" value="GID57084.1"/>
    <property type="molecule type" value="Genomic_DNA"/>
</dbReference>
<feature type="domain" description="ATP-grasp" evidence="14">
    <location>
        <begin position="464"/>
        <end position="634"/>
    </location>
</feature>
<gene>
    <name evidence="15" type="ORF">Aco03nite_054880</name>
</gene>
<evidence type="ECO:0000256" key="3">
    <source>
        <dbReference type="ARBA" id="ARBA00022598"/>
    </source>
</evidence>
<dbReference type="RefSeq" id="WP_203799343.1">
    <property type="nucleotide sequence ID" value="NZ_BAAAQE010000092.1"/>
</dbReference>
<dbReference type="InterPro" id="IPR026392">
    <property type="entry name" value="Exo/Archaeosortase_dom"/>
</dbReference>
<evidence type="ECO:0000256" key="12">
    <source>
        <dbReference type="SAM" id="MobiDB-lite"/>
    </source>
</evidence>
<dbReference type="InterPro" id="IPR011761">
    <property type="entry name" value="ATP-grasp"/>
</dbReference>
<evidence type="ECO:0000256" key="11">
    <source>
        <dbReference type="PROSITE-ProRule" id="PRU00409"/>
    </source>
</evidence>
<keyword evidence="10 13" id="KW-0472">Membrane</keyword>
<dbReference type="InterPro" id="IPR036291">
    <property type="entry name" value="NAD(P)-bd_dom_sf"/>
</dbReference>
<feature type="transmembrane region" description="Helical" evidence="13">
    <location>
        <begin position="95"/>
        <end position="116"/>
    </location>
</feature>
<evidence type="ECO:0000256" key="2">
    <source>
        <dbReference type="ARBA" id="ARBA00022475"/>
    </source>
</evidence>
<proteinExistence type="predicted"/>
<evidence type="ECO:0000256" key="9">
    <source>
        <dbReference type="ARBA" id="ARBA00022989"/>
    </source>
</evidence>
<organism evidence="15 16">
    <name type="scientific">Actinoplanes couchii</name>
    <dbReference type="NCBI Taxonomy" id="403638"/>
    <lineage>
        <taxon>Bacteria</taxon>
        <taxon>Bacillati</taxon>
        <taxon>Actinomycetota</taxon>
        <taxon>Actinomycetes</taxon>
        <taxon>Micromonosporales</taxon>
        <taxon>Micromonosporaceae</taxon>
        <taxon>Actinoplanes</taxon>
    </lineage>
</organism>
<keyword evidence="9 13" id="KW-1133">Transmembrane helix</keyword>
<comment type="caution">
    <text evidence="15">The sequence shown here is derived from an EMBL/GenBank/DDBJ whole genome shotgun (WGS) entry which is preliminary data.</text>
</comment>
<sequence length="915" mass="94328">MSLVDKRLGTTLDRQIKRRTTIATVRRRRLVFLEMIGAVVFCVGGYLLWIDPVRFFEVRLASKIIELMGVDRISGALGDGFVVFGPNLEPVVAEMTGSCSILSSVLALAALAVLALRQRPQALLGFLAASAFVMAANQVRLLGSLLAGRYLAVDALVFFHDWIGAVLNFAYTLIGLLIMIGLTMYDAERAEQDRAGRHTADRPAAWARPGLGHRVSLDPAPVDSAPVDAPPKLQIAAVIHRRILPKALSRRLAQRREQRRIDYRVGHETPARRAEIVRDLAAKGLGVHTATLLAVASYETDPLVLDALAGAIAQRQWEPIAGGDVIALRLWARAWLMRAPRERTVAETGRLVAVTGAGGPAGVAVIRALQAAGEHVLALDANPDAVGLRLAGRHAVVPRADHPAYAETLLAVVAEHRPVALIGTVAEEYGVLSPLAGALAGLGVRTWLPDPDAADLCLDKVAFATTMHAAGVPHPATAWTAATAGQVPGPWVVKPARGRGSRDVVLVDDPAELAHAFASVPDAIVQTRLAGREFTADALVARDGTLVACVPRWRDETRGGISVRGTTFESLAVTELVTATLAAVRHTGPANVQGFLNEHGEATVVEVNPRFSGGLPLTLAAGADVVGTYLTGILDPFTPLGSLGFQPGVRMSRHFAELYYTADGTPVPDPLSPTTVSVPNFTPPPTPPLTLAVPPAPTTAPASAFPAPALPAIDASPTTLPVGAATATAAALPAPVASLFSTGFPAPGPSVVPAVSSSRAGHPAPVIPSPAADNPIPAVSSSPAAFPDAAALSASGGFPGSAYLSTPAIPLSLAAFLAPAPSPSAASVPSAAPSATVFSTSAVPSASAGPASSAFPSAAEFGGADYIPSVSADVARVAATRHLHSLPDISDIPDFGPGAAAPAAGDSETRTGGGW</sequence>
<evidence type="ECO:0000256" key="8">
    <source>
        <dbReference type="ARBA" id="ARBA00022840"/>
    </source>
</evidence>
<dbReference type="Gene3D" id="3.30.470.20">
    <property type="entry name" value="ATP-grasp fold, B domain"/>
    <property type="match status" value="1"/>
</dbReference>
<keyword evidence="5 13" id="KW-0812">Transmembrane</keyword>
<evidence type="ECO:0000313" key="15">
    <source>
        <dbReference type="EMBL" id="GID57084.1"/>
    </source>
</evidence>
<keyword evidence="3" id="KW-0436">Ligase</keyword>
<dbReference type="InterPro" id="IPR052032">
    <property type="entry name" value="ATP-dep_AA_Ligase"/>
</dbReference>
<comment type="subcellular location">
    <subcellularLocation>
        <location evidence="1">Cell membrane</location>
        <topology evidence="1">Multi-pass membrane protein</topology>
    </subcellularLocation>
</comment>
<dbReference type="NCBIfam" id="TIGR04178">
    <property type="entry name" value="exo_archaeo"/>
    <property type="match status" value="1"/>
</dbReference>
<protein>
    <recommendedName>
        <fullName evidence="14">ATP-grasp domain-containing protein</fullName>
    </recommendedName>
</protein>
<name>A0ABQ3XF00_9ACTN</name>
<evidence type="ECO:0000256" key="1">
    <source>
        <dbReference type="ARBA" id="ARBA00004651"/>
    </source>
</evidence>
<feature type="region of interest" description="Disordered" evidence="12">
    <location>
        <begin position="890"/>
        <end position="915"/>
    </location>
</feature>
<feature type="transmembrane region" description="Helical" evidence="13">
    <location>
        <begin position="30"/>
        <end position="50"/>
    </location>
</feature>
<keyword evidence="7" id="KW-0378">Hydrolase</keyword>
<dbReference type="Gene3D" id="3.40.50.20">
    <property type="match status" value="1"/>
</dbReference>
<keyword evidence="8 11" id="KW-0067">ATP-binding</keyword>
<dbReference type="InterPro" id="IPR013815">
    <property type="entry name" value="ATP_grasp_subdomain_1"/>
</dbReference>
<evidence type="ECO:0000313" key="16">
    <source>
        <dbReference type="Proteomes" id="UP000612282"/>
    </source>
</evidence>
<evidence type="ECO:0000256" key="13">
    <source>
        <dbReference type="SAM" id="Phobius"/>
    </source>
</evidence>
<dbReference type="Gene3D" id="3.30.1490.20">
    <property type="entry name" value="ATP-grasp fold, A domain"/>
    <property type="match status" value="1"/>
</dbReference>
<reference evidence="15 16" key="1">
    <citation type="submission" date="2021-01" db="EMBL/GenBank/DDBJ databases">
        <title>Whole genome shotgun sequence of Actinoplanes couchii NBRC 106145.</title>
        <authorList>
            <person name="Komaki H."/>
            <person name="Tamura T."/>
        </authorList>
    </citation>
    <scope>NUCLEOTIDE SEQUENCE [LARGE SCALE GENOMIC DNA]</scope>
    <source>
        <strain evidence="15 16">NBRC 106145</strain>
    </source>
</reference>
<evidence type="ECO:0000256" key="4">
    <source>
        <dbReference type="ARBA" id="ARBA00022670"/>
    </source>
</evidence>
<dbReference type="Proteomes" id="UP000612282">
    <property type="component" value="Unassembled WGS sequence"/>
</dbReference>
<evidence type="ECO:0000256" key="10">
    <source>
        <dbReference type="ARBA" id="ARBA00023136"/>
    </source>
</evidence>
<evidence type="ECO:0000256" key="7">
    <source>
        <dbReference type="ARBA" id="ARBA00022801"/>
    </source>
</evidence>
<feature type="transmembrane region" description="Helical" evidence="13">
    <location>
        <begin position="162"/>
        <end position="185"/>
    </location>
</feature>
<accession>A0ABQ3XF00</accession>